<accession>A0ABQ7M853</accession>
<dbReference type="InterPro" id="IPR029993">
    <property type="entry name" value="GAUT"/>
</dbReference>
<evidence type="ECO:0000313" key="2">
    <source>
        <dbReference type="Proteomes" id="UP000823674"/>
    </source>
</evidence>
<evidence type="ECO:0000313" key="1">
    <source>
        <dbReference type="EMBL" id="KAG5394520.1"/>
    </source>
</evidence>
<name>A0ABQ7M853_BRACM</name>
<keyword evidence="2" id="KW-1185">Reference proteome</keyword>
<reference evidence="1 2" key="1">
    <citation type="submission" date="2021-03" db="EMBL/GenBank/DDBJ databases">
        <authorList>
            <person name="King G.J."/>
            <person name="Bancroft I."/>
            <person name="Baten A."/>
            <person name="Bloomfield J."/>
            <person name="Borpatragohain P."/>
            <person name="He Z."/>
            <person name="Irish N."/>
            <person name="Irwin J."/>
            <person name="Liu K."/>
            <person name="Mauleon R.P."/>
            <person name="Moore J."/>
            <person name="Morris R."/>
            <person name="Ostergaard L."/>
            <person name="Wang B."/>
            <person name="Wells R."/>
        </authorList>
    </citation>
    <scope>NUCLEOTIDE SEQUENCE [LARGE SCALE GENOMIC DNA]</scope>
    <source>
        <strain evidence="1">R-o-18</strain>
        <tissue evidence="1">Leaf</tissue>
    </source>
</reference>
<proteinExistence type="predicted"/>
<dbReference type="PANTHER" id="PTHR32116">
    <property type="entry name" value="GALACTURONOSYLTRANSFERASE 4-RELATED"/>
    <property type="match status" value="1"/>
</dbReference>
<gene>
    <name evidence="1" type="primary">A06g508600.1_BraROA</name>
    <name evidence="1" type="ORF">IGI04_024483</name>
</gene>
<dbReference type="Proteomes" id="UP000823674">
    <property type="component" value="Chromosome A06"/>
</dbReference>
<protein>
    <recommendedName>
        <fullName evidence="3">DUF223 domain-containing protein</fullName>
    </recommendedName>
</protein>
<dbReference type="PANTHER" id="PTHR32116:SF4">
    <property type="entry name" value="POLYGALACTURONATE 4-ALPHA-GALACTURONOSYLTRANSFERASE"/>
    <property type="match status" value="1"/>
</dbReference>
<dbReference type="EMBL" id="JADBGQ010000006">
    <property type="protein sequence ID" value="KAG5394520.1"/>
    <property type="molecule type" value="Genomic_DNA"/>
</dbReference>
<sequence>MAMKPNGKSPVSSVNDHEVMFFKDISRGPHYNPVKISQKLKVIITRRDGAVHVLRQGFSVSGKPEMLRKVVSSWAVDGKDPSKHVFHLATDKLKFGTMNMWFLLNSPGKATIHVENVNSLMQHMRLNSTLAMRSVLGGNHNPADDTPGATCVFCKSSEGMKLTGSYWPCS</sequence>
<comment type="caution">
    <text evidence="1">The sequence shown here is derived from an EMBL/GenBank/DDBJ whole genome shotgun (WGS) entry which is preliminary data.</text>
</comment>
<organism evidence="1 2">
    <name type="scientific">Brassica rapa subsp. trilocularis</name>
    <dbReference type="NCBI Taxonomy" id="1813537"/>
    <lineage>
        <taxon>Eukaryota</taxon>
        <taxon>Viridiplantae</taxon>
        <taxon>Streptophyta</taxon>
        <taxon>Embryophyta</taxon>
        <taxon>Tracheophyta</taxon>
        <taxon>Spermatophyta</taxon>
        <taxon>Magnoliopsida</taxon>
        <taxon>eudicotyledons</taxon>
        <taxon>Gunneridae</taxon>
        <taxon>Pentapetalae</taxon>
        <taxon>rosids</taxon>
        <taxon>malvids</taxon>
        <taxon>Brassicales</taxon>
        <taxon>Brassicaceae</taxon>
        <taxon>Brassiceae</taxon>
        <taxon>Brassica</taxon>
    </lineage>
</organism>
<evidence type="ECO:0008006" key="3">
    <source>
        <dbReference type="Google" id="ProtNLM"/>
    </source>
</evidence>